<name>B0CX29_LACBS</name>
<evidence type="ECO:0000313" key="1">
    <source>
        <dbReference type="EMBL" id="EDR13179.1"/>
    </source>
</evidence>
<dbReference type="GeneID" id="6071659"/>
<reference evidence="1 2" key="1">
    <citation type="journal article" date="2008" name="Nature">
        <title>The genome of Laccaria bicolor provides insights into mycorrhizal symbiosis.</title>
        <authorList>
            <person name="Martin F."/>
            <person name="Aerts A."/>
            <person name="Ahren D."/>
            <person name="Brun A."/>
            <person name="Danchin E.G.J."/>
            <person name="Duchaussoy F."/>
            <person name="Gibon J."/>
            <person name="Kohler A."/>
            <person name="Lindquist E."/>
            <person name="Pereda V."/>
            <person name="Salamov A."/>
            <person name="Shapiro H.J."/>
            <person name="Wuyts J."/>
            <person name="Blaudez D."/>
            <person name="Buee M."/>
            <person name="Brokstein P."/>
            <person name="Canbaeck B."/>
            <person name="Cohen D."/>
            <person name="Courty P.E."/>
            <person name="Coutinho P.M."/>
            <person name="Delaruelle C."/>
            <person name="Detter J.C."/>
            <person name="Deveau A."/>
            <person name="DiFazio S."/>
            <person name="Duplessis S."/>
            <person name="Fraissinet-Tachet L."/>
            <person name="Lucic E."/>
            <person name="Frey-Klett P."/>
            <person name="Fourrey C."/>
            <person name="Feussner I."/>
            <person name="Gay G."/>
            <person name="Grimwood J."/>
            <person name="Hoegger P.J."/>
            <person name="Jain P."/>
            <person name="Kilaru S."/>
            <person name="Labbe J."/>
            <person name="Lin Y.C."/>
            <person name="Legue V."/>
            <person name="Le Tacon F."/>
            <person name="Marmeisse R."/>
            <person name="Melayah D."/>
            <person name="Montanini B."/>
            <person name="Muratet M."/>
            <person name="Nehls U."/>
            <person name="Niculita-Hirzel H."/>
            <person name="Oudot-Le Secq M.P."/>
            <person name="Peter M."/>
            <person name="Quesneville H."/>
            <person name="Rajashekar B."/>
            <person name="Reich M."/>
            <person name="Rouhier N."/>
            <person name="Schmutz J."/>
            <person name="Yin T."/>
            <person name="Chalot M."/>
            <person name="Henrissat B."/>
            <person name="Kuees U."/>
            <person name="Lucas S."/>
            <person name="Van de Peer Y."/>
            <person name="Podila G.K."/>
            <person name="Polle A."/>
            <person name="Pukkila P.J."/>
            <person name="Richardson P.M."/>
            <person name="Rouze P."/>
            <person name="Sanders I.R."/>
            <person name="Stajich J.E."/>
            <person name="Tunlid A."/>
            <person name="Tuskan G."/>
            <person name="Grigoriev I.V."/>
        </authorList>
    </citation>
    <scope>NUCLEOTIDE SEQUENCE [LARGE SCALE GENOMIC DNA]</scope>
    <source>
        <strain evidence="2">S238N-H82 / ATCC MYA-4686</strain>
    </source>
</reference>
<keyword evidence="2" id="KW-1185">Reference proteome</keyword>
<dbReference type="InParanoid" id="B0CX29"/>
<dbReference type="AlphaFoldDB" id="B0CX29"/>
<dbReference type="EMBL" id="DS547093">
    <property type="protein sequence ID" value="EDR13179.1"/>
    <property type="molecule type" value="Genomic_DNA"/>
</dbReference>
<organism evidence="2">
    <name type="scientific">Laccaria bicolor (strain S238N-H82 / ATCC MYA-4686)</name>
    <name type="common">Bicoloured deceiver</name>
    <name type="synonym">Laccaria laccata var. bicolor</name>
    <dbReference type="NCBI Taxonomy" id="486041"/>
    <lineage>
        <taxon>Eukaryota</taxon>
        <taxon>Fungi</taxon>
        <taxon>Dikarya</taxon>
        <taxon>Basidiomycota</taxon>
        <taxon>Agaricomycotina</taxon>
        <taxon>Agaricomycetes</taxon>
        <taxon>Agaricomycetidae</taxon>
        <taxon>Agaricales</taxon>
        <taxon>Agaricineae</taxon>
        <taxon>Hydnangiaceae</taxon>
        <taxon>Laccaria</taxon>
    </lineage>
</organism>
<dbReference type="KEGG" id="lbc:LACBIDRAFT_308734"/>
<protein>
    <submittedName>
        <fullName evidence="1">Predicted protein</fullName>
    </submittedName>
</protein>
<gene>
    <name evidence="1" type="ORF">LACBIDRAFT_308734</name>
</gene>
<evidence type="ECO:0000313" key="2">
    <source>
        <dbReference type="Proteomes" id="UP000001194"/>
    </source>
</evidence>
<dbReference type="Proteomes" id="UP000001194">
    <property type="component" value="Unassembled WGS sequence"/>
</dbReference>
<sequence>MQYYLRNTSPVCEKLRVDDPTRRNFFRGRHHQKTRIMQYYLENTGLLREKFCIDDPTRRNAFGGDIIKNQRACHIILVENTGAVCEKLCIDVPTRRDAFEGDITKKHRACHIFLEIWAQFARSCALTFELVRINFCRYHQQTLIMQYYVSGKHGPCLRNTARRRSSSSQEFFGRHHQKRQIMHYYASGKRGPCLREAAPRRLSLSQVFRGGITKKYRPCSIIWETRSPFSRGGASIFELVTSFFGETSPKNTGHTIIFGKHGSYLREAAHRHSSSSQAFSGRLQQKTQIMGYYCRFLLDFYILGLIGTI</sequence>
<proteinExistence type="predicted"/>
<dbReference type="RefSeq" id="XP_001875677.1">
    <property type="nucleotide sequence ID" value="XM_001875642.1"/>
</dbReference>
<accession>B0CX29</accession>
<dbReference type="HOGENOM" id="CLU_900372_0_0_1"/>